<name>A0ABT6F7H0_9BACT</name>
<dbReference type="PANTHER" id="PTHR37560">
    <property type="entry name" value="UPF0210 PROTEIN SPR0218"/>
    <property type="match status" value="1"/>
</dbReference>
<sequence length="458" mass="47320">MHRTEDVLATLSMIRQHKLDVRTVTMGIDLAPCASPDVTVLCDRIRTRLIHYAGRLRAVCRDVESRYGIPIVNRRIAVSPIGRVAAGQKSEGLIAVARTLDEVAAEVEVDLVGGFTALVQKGWTDSERRLIAALPEVLSTTKRVCSSVNVGTTAAGINMDAVAALGHVLLDTAERTRDHDGFGCAKLVIFGNAPNDNPFMAGAFHGAGETDCVINIGVSGPGVVKAAVEDLVAHSPTKPTLGDIAEEIKSTAFRVTRVGELIGREVAARLGVAFGIVDLSLAPTPQVGDSVGEILQAMGVSRLGGPGSTAALALLNDAVKKGGSFASSSVGGLSGAFVAVSEDSALARAVEVGDLTLAKLEAMTAVCSVGLDMIAVPGDTDAETLSALIADEVAIGVINHKTTAVRVIPVPGKKAGERAVFGGLFGEMDILAIHAPGGSTEFVRHGGRIPAPLSSLRN</sequence>
<dbReference type="InterPro" id="IPR007841">
    <property type="entry name" value="UPF0210"/>
</dbReference>
<dbReference type="SUPFAM" id="SSF51998">
    <property type="entry name" value="PFL-like glycyl radical enzymes"/>
    <property type="match status" value="1"/>
</dbReference>
<dbReference type="Gene3D" id="3.20.70.20">
    <property type="match status" value="1"/>
</dbReference>
<evidence type="ECO:0000313" key="1">
    <source>
        <dbReference type="EMBL" id="MDG3003340.1"/>
    </source>
</evidence>
<organism evidence="1 2">
    <name type="scientific">Paludisphaera mucosa</name>
    <dbReference type="NCBI Taxonomy" id="3030827"/>
    <lineage>
        <taxon>Bacteria</taxon>
        <taxon>Pseudomonadati</taxon>
        <taxon>Planctomycetota</taxon>
        <taxon>Planctomycetia</taxon>
        <taxon>Isosphaerales</taxon>
        <taxon>Isosphaeraceae</taxon>
        <taxon>Paludisphaera</taxon>
    </lineage>
</organism>
<gene>
    <name evidence="1" type="ORF">PZE19_06150</name>
</gene>
<keyword evidence="2" id="KW-1185">Reference proteome</keyword>
<evidence type="ECO:0000313" key="2">
    <source>
        <dbReference type="Proteomes" id="UP001216907"/>
    </source>
</evidence>
<dbReference type="CDD" id="cd08025">
    <property type="entry name" value="RNR_PFL_like_DUF711"/>
    <property type="match status" value="1"/>
</dbReference>
<protein>
    <submittedName>
        <fullName evidence="1">PFL family protein</fullName>
    </submittedName>
</protein>
<dbReference type="Pfam" id="PF05167">
    <property type="entry name" value="DUF711"/>
    <property type="match status" value="1"/>
</dbReference>
<proteinExistence type="predicted"/>
<dbReference type="PANTHER" id="PTHR37560:SF1">
    <property type="entry name" value="UPF0210 PROTEIN MJ1665"/>
    <property type="match status" value="1"/>
</dbReference>
<comment type="caution">
    <text evidence="1">The sequence shown here is derived from an EMBL/GenBank/DDBJ whole genome shotgun (WGS) entry which is preliminary data.</text>
</comment>
<dbReference type="RefSeq" id="WP_277859693.1">
    <property type="nucleotide sequence ID" value="NZ_JARRAG010000001.1"/>
</dbReference>
<dbReference type="Proteomes" id="UP001216907">
    <property type="component" value="Unassembled WGS sequence"/>
</dbReference>
<reference evidence="1 2" key="1">
    <citation type="submission" date="2023-03" db="EMBL/GenBank/DDBJ databases">
        <title>Paludisphaera mucosa sp. nov. a novel planctomycete from northern fen.</title>
        <authorList>
            <person name="Ivanova A."/>
        </authorList>
    </citation>
    <scope>NUCLEOTIDE SEQUENCE [LARGE SCALE GENOMIC DNA]</scope>
    <source>
        <strain evidence="1 2">Pla2</strain>
    </source>
</reference>
<dbReference type="EMBL" id="JARRAG010000001">
    <property type="protein sequence ID" value="MDG3003340.1"/>
    <property type="molecule type" value="Genomic_DNA"/>
</dbReference>
<accession>A0ABT6F7H0</accession>
<dbReference type="NCBIfam" id="NF003700">
    <property type="entry name" value="PRK05313.1"/>
    <property type="match status" value="1"/>
</dbReference>